<proteinExistence type="predicted"/>
<comment type="caution">
    <text evidence="1">The sequence shown here is derived from an EMBL/GenBank/DDBJ whole genome shotgun (WGS) entry which is preliminary data.</text>
</comment>
<evidence type="ECO:0000313" key="2">
    <source>
        <dbReference type="Proteomes" id="UP000783863"/>
    </source>
</evidence>
<dbReference type="Proteomes" id="UP000783863">
    <property type="component" value="Unassembled WGS sequence"/>
</dbReference>
<gene>
    <name evidence="1" type="ORF">EGD98_09240</name>
</gene>
<sequence length="138" mass="15112">MSRKDKLTRRSAIKKGAVTATLLTGGIAATSTPAAASTTYASISFWTDGSEGDIDISIEVDEYDSDPEEKITVYGNPIDPTGPRAERNLRGYQYYATVAGQKNDPDTPDNYVDLWVEGYEDHGIRSIDSNVSYDVDTY</sequence>
<accession>A0A8J8C7Z1</accession>
<dbReference type="InterPro" id="IPR006311">
    <property type="entry name" value="TAT_signal"/>
</dbReference>
<dbReference type="PROSITE" id="PS51318">
    <property type="entry name" value="TAT"/>
    <property type="match status" value="1"/>
</dbReference>
<reference evidence="1" key="1">
    <citation type="submission" date="2021-06" db="EMBL/GenBank/DDBJ databases">
        <title>Halomicroarcula sp. F24A a new haloarchaeum isolated from saline soil.</title>
        <authorList>
            <person name="Duran-Viseras A."/>
            <person name="Sanchez-Porro C."/>
            <person name="Ventosa A."/>
        </authorList>
    </citation>
    <scope>NUCLEOTIDE SEQUENCE</scope>
    <source>
        <strain evidence="1">F24A</strain>
    </source>
</reference>
<evidence type="ECO:0000313" key="1">
    <source>
        <dbReference type="EMBL" id="MBX0303851.1"/>
    </source>
</evidence>
<dbReference type="EMBL" id="RKLQ01000002">
    <property type="protein sequence ID" value="MBX0303851.1"/>
    <property type="molecule type" value="Genomic_DNA"/>
</dbReference>
<protein>
    <submittedName>
        <fullName evidence="1">Uncharacterized protein</fullName>
    </submittedName>
</protein>
<organism evidence="1 2">
    <name type="scientific">Haloarcula salinisoli</name>
    <dbReference type="NCBI Taxonomy" id="2487746"/>
    <lineage>
        <taxon>Archaea</taxon>
        <taxon>Methanobacteriati</taxon>
        <taxon>Methanobacteriota</taxon>
        <taxon>Stenosarchaea group</taxon>
        <taxon>Halobacteria</taxon>
        <taxon>Halobacteriales</taxon>
        <taxon>Haloarculaceae</taxon>
        <taxon>Haloarcula</taxon>
    </lineage>
</organism>
<keyword evidence="2" id="KW-1185">Reference proteome</keyword>
<name>A0A8J8C7Z1_9EURY</name>
<dbReference type="RefSeq" id="WP_220588092.1">
    <property type="nucleotide sequence ID" value="NZ_RKLQ01000002.1"/>
</dbReference>
<dbReference type="AlphaFoldDB" id="A0A8J8C7Z1"/>